<feature type="transmembrane region" description="Helical" evidence="1">
    <location>
        <begin position="96"/>
        <end position="124"/>
    </location>
</feature>
<reference evidence="2 3" key="1">
    <citation type="journal article" date="2016" name="Nat. Commun.">
        <title>Thousands of microbial genomes shed light on interconnected biogeochemical processes in an aquifer system.</title>
        <authorList>
            <person name="Anantharaman K."/>
            <person name="Brown C.T."/>
            <person name="Hug L.A."/>
            <person name="Sharon I."/>
            <person name="Castelle C.J."/>
            <person name="Probst A.J."/>
            <person name="Thomas B.C."/>
            <person name="Singh A."/>
            <person name="Wilkins M.J."/>
            <person name="Karaoz U."/>
            <person name="Brodie E.L."/>
            <person name="Williams K.H."/>
            <person name="Hubbard S.S."/>
            <person name="Banfield J.F."/>
        </authorList>
    </citation>
    <scope>NUCLEOTIDE SEQUENCE [LARGE SCALE GENOMIC DNA]</scope>
</reference>
<sequence length="133" mass="14955">MSHVVGGNSYRGRKAFLVAGFMFEKIKTKTLSTLTNVMWLRRYIRKVALALASFALAILSYNFLADFLFQIGLISFREQVDSIPTMWMCETEVVNAAVAFSGVFDYVGLVVAALFLLVAFLFGWRALTAQTYE</sequence>
<keyword evidence="1" id="KW-0812">Transmembrane</keyword>
<feature type="transmembrane region" description="Helical" evidence="1">
    <location>
        <begin position="47"/>
        <end position="76"/>
    </location>
</feature>
<dbReference type="EMBL" id="MFKW01000052">
    <property type="protein sequence ID" value="OGG50391.1"/>
    <property type="molecule type" value="Genomic_DNA"/>
</dbReference>
<keyword evidence="1" id="KW-0472">Membrane</keyword>
<keyword evidence="1" id="KW-1133">Transmembrane helix</keyword>
<proteinExistence type="predicted"/>
<comment type="caution">
    <text evidence="2">The sequence shown here is derived from an EMBL/GenBank/DDBJ whole genome shotgun (WGS) entry which is preliminary data.</text>
</comment>
<evidence type="ECO:0000256" key="1">
    <source>
        <dbReference type="SAM" id="Phobius"/>
    </source>
</evidence>
<organism evidence="2 3">
    <name type="scientific">Candidatus Kaiserbacteria bacterium RIFCSPHIGHO2_01_FULL_54_36b</name>
    <dbReference type="NCBI Taxonomy" id="1798483"/>
    <lineage>
        <taxon>Bacteria</taxon>
        <taxon>Candidatus Kaiseribacteriota</taxon>
    </lineage>
</organism>
<name>A0A1F6CN13_9BACT</name>
<evidence type="ECO:0000313" key="3">
    <source>
        <dbReference type="Proteomes" id="UP000176445"/>
    </source>
</evidence>
<evidence type="ECO:0000313" key="2">
    <source>
        <dbReference type="EMBL" id="OGG50391.1"/>
    </source>
</evidence>
<dbReference type="AlphaFoldDB" id="A0A1F6CN13"/>
<gene>
    <name evidence="2" type="ORF">A2704_05645</name>
</gene>
<dbReference type="Proteomes" id="UP000176445">
    <property type="component" value="Unassembled WGS sequence"/>
</dbReference>
<accession>A0A1F6CN13</accession>
<protein>
    <submittedName>
        <fullName evidence="2">Uncharacterized protein</fullName>
    </submittedName>
</protein>